<gene>
    <name evidence="1" type="ORF">DCAF_LOCUS7832</name>
</gene>
<evidence type="ECO:0000313" key="1">
    <source>
        <dbReference type="EMBL" id="CAK7330193.1"/>
    </source>
</evidence>
<comment type="caution">
    <text evidence="1">The sequence shown here is derived from an EMBL/GenBank/DDBJ whole genome shotgun (WGS) entry which is preliminary data.</text>
</comment>
<organism evidence="1 2">
    <name type="scientific">Dovyalis caffra</name>
    <dbReference type="NCBI Taxonomy" id="77055"/>
    <lineage>
        <taxon>Eukaryota</taxon>
        <taxon>Viridiplantae</taxon>
        <taxon>Streptophyta</taxon>
        <taxon>Embryophyta</taxon>
        <taxon>Tracheophyta</taxon>
        <taxon>Spermatophyta</taxon>
        <taxon>Magnoliopsida</taxon>
        <taxon>eudicotyledons</taxon>
        <taxon>Gunneridae</taxon>
        <taxon>Pentapetalae</taxon>
        <taxon>rosids</taxon>
        <taxon>fabids</taxon>
        <taxon>Malpighiales</taxon>
        <taxon>Salicaceae</taxon>
        <taxon>Flacourtieae</taxon>
        <taxon>Dovyalis</taxon>
    </lineage>
</organism>
<sequence>MAARVEKIFLGQGPRGIRDASGALYLPTLVENLMDGYLLSLTAHMDHNSQIALLDLSMALGP</sequence>
<protein>
    <submittedName>
        <fullName evidence="1">Uncharacterized protein</fullName>
    </submittedName>
</protein>
<accession>A0AAV1RAM6</accession>
<dbReference type="EMBL" id="CAWUPB010000913">
    <property type="protein sequence ID" value="CAK7330193.1"/>
    <property type="molecule type" value="Genomic_DNA"/>
</dbReference>
<proteinExistence type="predicted"/>
<dbReference type="Proteomes" id="UP001314170">
    <property type="component" value="Unassembled WGS sequence"/>
</dbReference>
<name>A0AAV1RAM6_9ROSI</name>
<keyword evidence="2" id="KW-1185">Reference proteome</keyword>
<evidence type="ECO:0000313" key="2">
    <source>
        <dbReference type="Proteomes" id="UP001314170"/>
    </source>
</evidence>
<dbReference type="AlphaFoldDB" id="A0AAV1RAM6"/>
<reference evidence="1 2" key="1">
    <citation type="submission" date="2024-01" db="EMBL/GenBank/DDBJ databases">
        <authorList>
            <person name="Waweru B."/>
        </authorList>
    </citation>
    <scope>NUCLEOTIDE SEQUENCE [LARGE SCALE GENOMIC DNA]</scope>
</reference>